<dbReference type="EMBL" id="CAXAMM010006423">
    <property type="protein sequence ID" value="CAK9010971.1"/>
    <property type="molecule type" value="Genomic_DNA"/>
</dbReference>
<dbReference type="Proteomes" id="UP001642464">
    <property type="component" value="Unassembled WGS sequence"/>
</dbReference>
<feature type="region of interest" description="Disordered" evidence="1">
    <location>
        <begin position="77"/>
        <end position="123"/>
    </location>
</feature>
<protein>
    <submittedName>
        <fullName evidence="2">Uncharacterized protein</fullName>
    </submittedName>
</protein>
<name>A0ABP0J9G3_9DINO</name>
<evidence type="ECO:0000256" key="1">
    <source>
        <dbReference type="SAM" id="MobiDB-lite"/>
    </source>
</evidence>
<reference evidence="2 3" key="1">
    <citation type="submission" date="2024-02" db="EMBL/GenBank/DDBJ databases">
        <authorList>
            <person name="Chen Y."/>
            <person name="Shah S."/>
            <person name="Dougan E. K."/>
            <person name="Thang M."/>
            <person name="Chan C."/>
        </authorList>
    </citation>
    <scope>NUCLEOTIDE SEQUENCE [LARGE SCALE GENOMIC DNA]</scope>
</reference>
<gene>
    <name evidence="2" type="ORF">SCF082_LOCUS10889</name>
</gene>
<feature type="compositionally biased region" description="Polar residues" evidence="1">
    <location>
        <begin position="87"/>
        <end position="96"/>
    </location>
</feature>
<organism evidence="2 3">
    <name type="scientific">Durusdinium trenchii</name>
    <dbReference type="NCBI Taxonomy" id="1381693"/>
    <lineage>
        <taxon>Eukaryota</taxon>
        <taxon>Sar</taxon>
        <taxon>Alveolata</taxon>
        <taxon>Dinophyceae</taxon>
        <taxon>Suessiales</taxon>
        <taxon>Symbiodiniaceae</taxon>
        <taxon>Durusdinium</taxon>
    </lineage>
</organism>
<evidence type="ECO:0000313" key="3">
    <source>
        <dbReference type="Proteomes" id="UP001642464"/>
    </source>
</evidence>
<evidence type="ECO:0000313" key="2">
    <source>
        <dbReference type="EMBL" id="CAK9010971.1"/>
    </source>
</evidence>
<proteinExistence type="predicted"/>
<sequence>EDPRDFVERVWLPVYKFEVPSGIAGEAWVTRSRSLLLGDKDDADHKVLCNATTRKFEGDSDEETPWQLTRGFTRVGPMKSAPAALTPGQTPANSKAASFDCTPKRSPVRSGPTPLKKQVRLPKVPDLRAPEMCGIVCSDGKTKWFPRSDEVLSDGDFMILAQGS</sequence>
<keyword evidence="3" id="KW-1185">Reference proteome</keyword>
<feature type="non-terminal residue" evidence="2">
    <location>
        <position position="1"/>
    </location>
</feature>
<accession>A0ABP0J9G3</accession>
<comment type="caution">
    <text evidence="2">The sequence shown here is derived from an EMBL/GenBank/DDBJ whole genome shotgun (WGS) entry which is preliminary data.</text>
</comment>
<feature type="non-terminal residue" evidence="2">
    <location>
        <position position="164"/>
    </location>
</feature>